<comment type="caution">
    <text evidence="3">The sequence shown here is derived from an EMBL/GenBank/DDBJ whole genome shotgun (WGS) entry which is preliminary data.</text>
</comment>
<accession>A0ABR8NRC1</accession>
<gene>
    <name evidence="3" type="ORF">IF188_15940</name>
</gene>
<dbReference type="EMBL" id="JACXZS010000011">
    <property type="protein sequence ID" value="MBD3943185.1"/>
    <property type="molecule type" value="Genomic_DNA"/>
</dbReference>
<feature type="domain" description="TNase-like" evidence="2">
    <location>
        <begin position="84"/>
        <end position="216"/>
    </location>
</feature>
<keyword evidence="4" id="KW-1185">Reference proteome</keyword>
<dbReference type="SMART" id="SM00318">
    <property type="entry name" value="SNc"/>
    <property type="match status" value="1"/>
</dbReference>
<protein>
    <submittedName>
        <fullName evidence="3">Thermonuclease family protein</fullName>
    </submittedName>
</protein>
<proteinExistence type="predicted"/>
<dbReference type="Pfam" id="PF00565">
    <property type="entry name" value="SNase"/>
    <property type="match status" value="1"/>
</dbReference>
<evidence type="ECO:0000313" key="3">
    <source>
        <dbReference type="EMBL" id="MBD3943185.1"/>
    </source>
</evidence>
<dbReference type="Gene3D" id="2.40.50.90">
    <property type="match status" value="1"/>
</dbReference>
<organism evidence="3 4">
    <name type="scientific">Microbacterium helvum</name>
    <dbReference type="NCBI Taxonomy" id="2773713"/>
    <lineage>
        <taxon>Bacteria</taxon>
        <taxon>Bacillati</taxon>
        <taxon>Actinomycetota</taxon>
        <taxon>Actinomycetes</taxon>
        <taxon>Micrococcales</taxon>
        <taxon>Microbacteriaceae</taxon>
        <taxon>Microbacterium</taxon>
    </lineage>
</organism>
<dbReference type="InterPro" id="IPR035437">
    <property type="entry name" value="SNase_OB-fold_sf"/>
</dbReference>
<reference evidence="3 4" key="1">
    <citation type="submission" date="2020-09" db="EMBL/GenBank/DDBJ databases">
        <title>Isolation and identification of active actinomycetes.</title>
        <authorList>
            <person name="Li X."/>
        </authorList>
    </citation>
    <scope>NUCLEOTIDE SEQUENCE [LARGE SCALE GENOMIC DNA]</scope>
    <source>
        <strain evidence="3 4">NEAU-LLC</strain>
    </source>
</reference>
<dbReference type="Proteomes" id="UP000598426">
    <property type="component" value="Unassembled WGS sequence"/>
</dbReference>
<evidence type="ECO:0000256" key="1">
    <source>
        <dbReference type="SAM" id="MobiDB-lite"/>
    </source>
</evidence>
<feature type="region of interest" description="Disordered" evidence="1">
    <location>
        <begin position="55"/>
        <end position="85"/>
    </location>
</feature>
<dbReference type="InterPro" id="IPR016071">
    <property type="entry name" value="Staphylococal_nuclease_OB-fold"/>
</dbReference>
<evidence type="ECO:0000259" key="2">
    <source>
        <dbReference type="PROSITE" id="PS50830"/>
    </source>
</evidence>
<dbReference type="SUPFAM" id="SSF50199">
    <property type="entry name" value="Staphylococcal nuclease"/>
    <property type="match status" value="1"/>
</dbReference>
<dbReference type="RefSeq" id="WP_191172794.1">
    <property type="nucleotide sequence ID" value="NZ_JACXZS010000011.1"/>
</dbReference>
<sequence>MTDDPRPPWWRRRPLIVLATMLVVLALAGLGWLPSGSGHGPFRNWDLGRRMPLPGLVPTTPADSPMPASEGEAPAAGIPSRPDDADDLTVTHIFDGDTIEVADPATDERRRVRLIGIDTPEGTPAPECWADEARAHLSELLPEGSTVWAAPDTELHDRYGRELLYLWTVDRRFVNYELVAAGDAEALRIPPNTAHAELFAATQTEAEASGAGQWGACG</sequence>
<name>A0ABR8NRC1_9MICO</name>
<dbReference type="PROSITE" id="PS50830">
    <property type="entry name" value="TNASE_3"/>
    <property type="match status" value="1"/>
</dbReference>
<evidence type="ECO:0000313" key="4">
    <source>
        <dbReference type="Proteomes" id="UP000598426"/>
    </source>
</evidence>